<keyword evidence="8 10" id="KW-0333">Golgi apparatus</keyword>
<comment type="subcellular location">
    <subcellularLocation>
        <location evidence="1 10">Golgi apparatus membrane</location>
        <topology evidence="1 10">Single-pass type II membrane protein</topology>
    </subcellularLocation>
</comment>
<evidence type="ECO:0000256" key="6">
    <source>
        <dbReference type="ARBA" id="ARBA00022968"/>
    </source>
</evidence>
<evidence type="ECO:0000256" key="10">
    <source>
        <dbReference type="RuleBase" id="RU363063"/>
    </source>
</evidence>
<dbReference type="PANTHER" id="PTHR11214">
    <property type="entry name" value="BETA-1,3-N-ACETYLGLUCOSAMINYLTRANSFERASE"/>
    <property type="match status" value="1"/>
</dbReference>
<sequence>MGQPSDFLYLNDWASFQPNNTLKFIHSIGLAKEYCGAEQPIPYLLLLDDDYLLSFKNLAVEAQRHAPNERLYMGWRFVSSPFRLFFWKHRVALDEYPFAAYPPYISAGAVFMTGQTIKEFYLAIQYVKLYKFDDIYAGILSYFLGITAQHNENFPYYRVKTANEEEEVRLWKSGIAMHDYRPYELLEIYPRMAAVQNQNSTNT</sequence>
<organism evidence="11 12">
    <name type="scientific">Ditylenchus destructor</name>
    <dbReference type="NCBI Taxonomy" id="166010"/>
    <lineage>
        <taxon>Eukaryota</taxon>
        <taxon>Metazoa</taxon>
        <taxon>Ecdysozoa</taxon>
        <taxon>Nematoda</taxon>
        <taxon>Chromadorea</taxon>
        <taxon>Rhabditida</taxon>
        <taxon>Tylenchina</taxon>
        <taxon>Tylenchomorpha</taxon>
        <taxon>Sphaerularioidea</taxon>
        <taxon>Anguinidae</taxon>
        <taxon>Anguininae</taxon>
        <taxon>Ditylenchus</taxon>
    </lineage>
</organism>
<dbReference type="AlphaFoldDB" id="A0AAD4QYG7"/>
<dbReference type="EC" id="2.4.1.-" evidence="10"/>
<accession>A0AAD4QYG7</accession>
<protein>
    <recommendedName>
        <fullName evidence="10">Hexosyltransferase</fullName>
        <ecNumber evidence="10">2.4.1.-</ecNumber>
    </recommendedName>
</protein>
<evidence type="ECO:0000313" key="12">
    <source>
        <dbReference type="Proteomes" id="UP001201812"/>
    </source>
</evidence>
<evidence type="ECO:0000256" key="5">
    <source>
        <dbReference type="ARBA" id="ARBA00022692"/>
    </source>
</evidence>
<dbReference type="EMBL" id="JAKKPZ010000075">
    <property type="protein sequence ID" value="KAI1703895.1"/>
    <property type="molecule type" value="Genomic_DNA"/>
</dbReference>
<evidence type="ECO:0000256" key="1">
    <source>
        <dbReference type="ARBA" id="ARBA00004323"/>
    </source>
</evidence>
<dbReference type="GO" id="GO:0016758">
    <property type="term" value="F:hexosyltransferase activity"/>
    <property type="evidence" value="ECO:0007669"/>
    <property type="project" value="InterPro"/>
</dbReference>
<dbReference type="Proteomes" id="UP001201812">
    <property type="component" value="Unassembled WGS sequence"/>
</dbReference>
<keyword evidence="4" id="KW-0808">Transferase</keyword>
<comment type="caution">
    <text evidence="11">The sequence shown here is derived from an EMBL/GenBank/DDBJ whole genome shotgun (WGS) entry which is preliminary data.</text>
</comment>
<evidence type="ECO:0000256" key="3">
    <source>
        <dbReference type="ARBA" id="ARBA00022676"/>
    </source>
</evidence>
<evidence type="ECO:0000256" key="9">
    <source>
        <dbReference type="ARBA" id="ARBA00023136"/>
    </source>
</evidence>
<proteinExistence type="inferred from homology"/>
<name>A0AAD4QYG7_9BILA</name>
<evidence type="ECO:0000256" key="4">
    <source>
        <dbReference type="ARBA" id="ARBA00022679"/>
    </source>
</evidence>
<keyword evidence="6" id="KW-0735">Signal-anchor</keyword>
<reference evidence="11" key="1">
    <citation type="submission" date="2022-01" db="EMBL/GenBank/DDBJ databases">
        <title>Genome Sequence Resource for Two Populations of Ditylenchus destructor, the Migratory Endoparasitic Phytonematode.</title>
        <authorList>
            <person name="Zhang H."/>
            <person name="Lin R."/>
            <person name="Xie B."/>
        </authorList>
    </citation>
    <scope>NUCLEOTIDE SEQUENCE</scope>
    <source>
        <strain evidence="11">BazhouSP</strain>
    </source>
</reference>
<comment type="similarity">
    <text evidence="2 10">Belongs to the glycosyltransferase 31 family.</text>
</comment>
<keyword evidence="5" id="KW-0812">Transmembrane</keyword>
<gene>
    <name evidence="11" type="ORF">DdX_14638</name>
</gene>
<dbReference type="GO" id="GO:0006493">
    <property type="term" value="P:protein O-linked glycosylation"/>
    <property type="evidence" value="ECO:0007669"/>
    <property type="project" value="TreeGrafter"/>
</dbReference>
<evidence type="ECO:0000313" key="11">
    <source>
        <dbReference type="EMBL" id="KAI1703895.1"/>
    </source>
</evidence>
<dbReference type="InterPro" id="IPR002659">
    <property type="entry name" value="Glyco_trans_31"/>
</dbReference>
<keyword evidence="9" id="KW-0472">Membrane</keyword>
<dbReference type="Gene3D" id="3.90.550.50">
    <property type="match status" value="1"/>
</dbReference>
<keyword evidence="3 10" id="KW-0328">Glycosyltransferase</keyword>
<evidence type="ECO:0000256" key="2">
    <source>
        <dbReference type="ARBA" id="ARBA00008661"/>
    </source>
</evidence>
<dbReference type="GO" id="GO:0008194">
    <property type="term" value="F:UDP-glycosyltransferase activity"/>
    <property type="evidence" value="ECO:0007669"/>
    <property type="project" value="TreeGrafter"/>
</dbReference>
<dbReference type="GO" id="GO:0000139">
    <property type="term" value="C:Golgi membrane"/>
    <property type="evidence" value="ECO:0007669"/>
    <property type="project" value="UniProtKB-SubCell"/>
</dbReference>
<keyword evidence="12" id="KW-1185">Reference proteome</keyword>
<keyword evidence="7" id="KW-1133">Transmembrane helix</keyword>
<evidence type="ECO:0000256" key="8">
    <source>
        <dbReference type="ARBA" id="ARBA00023034"/>
    </source>
</evidence>
<evidence type="ECO:0000256" key="7">
    <source>
        <dbReference type="ARBA" id="ARBA00022989"/>
    </source>
</evidence>
<dbReference type="PANTHER" id="PTHR11214:SF349">
    <property type="entry name" value="BETA-1,3-GALACTOSYLTRANSFERASE BRN"/>
    <property type="match status" value="1"/>
</dbReference>
<dbReference type="Pfam" id="PF01762">
    <property type="entry name" value="Galactosyl_T"/>
    <property type="match status" value="1"/>
</dbReference>